<name>T0JQX2_COLGC</name>
<feature type="signal peptide" evidence="1">
    <location>
        <begin position="1"/>
        <end position="19"/>
    </location>
</feature>
<evidence type="ECO:0000313" key="2">
    <source>
        <dbReference type="EMBL" id="EQB45622.1"/>
    </source>
</evidence>
<dbReference type="Proteomes" id="UP000015530">
    <property type="component" value="Unassembled WGS sequence"/>
</dbReference>
<evidence type="ECO:0000313" key="3">
    <source>
        <dbReference type="Proteomes" id="UP000015530"/>
    </source>
</evidence>
<organism evidence="2 3">
    <name type="scientific">Colletotrichum gloeosporioides (strain Cg-14)</name>
    <name type="common">Anthracnose fungus</name>
    <name type="synonym">Glomerella cingulata</name>
    <dbReference type="NCBI Taxonomy" id="1237896"/>
    <lineage>
        <taxon>Eukaryota</taxon>
        <taxon>Fungi</taxon>
        <taxon>Dikarya</taxon>
        <taxon>Ascomycota</taxon>
        <taxon>Pezizomycotina</taxon>
        <taxon>Sordariomycetes</taxon>
        <taxon>Hypocreomycetidae</taxon>
        <taxon>Glomerellales</taxon>
        <taxon>Glomerellaceae</taxon>
        <taxon>Colletotrichum</taxon>
        <taxon>Colletotrichum gloeosporioides species complex</taxon>
    </lineage>
</organism>
<sequence>MKLTTVATTLLLFATPILAGVAPANAADECGQLGVMSYTAGSMDEKGVDPSQIRKCKEHPLGPNPRPEGSVGTRPNYAAAAAAAEDANSNTSAPLTAEHWWWKHGWGKCWDVDPGEYGCSRGYCALHTGSGEPRHILIPDAPTSLSLQICPLLIVPPNVRYKESASSMLELSSKVAGPGYAFHPSPSCITKAFPLPRHFGDG</sequence>
<evidence type="ECO:0000256" key="1">
    <source>
        <dbReference type="SAM" id="SignalP"/>
    </source>
</evidence>
<comment type="caution">
    <text evidence="2">The sequence shown here is derived from an EMBL/GenBank/DDBJ whole genome shotgun (WGS) entry which is preliminary data.</text>
</comment>
<proteinExistence type="predicted"/>
<protein>
    <submittedName>
        <fullName evidence="2">Uncharacterized protein</fullName>
    </submittedName>
</protein>
<dbReference type="AlphaFoldDB" id="T0JQX2"/>
<accession>T0JQX2</accession>
<dbReference type="HOGENOM" id="CLU_1354506_0_0_1"/>
<dbReference type="OrthoDB" id="3660930at2759"/>
<feature type="chain" id="PRO_5004565269" evidence="1">
    <location>
        <begin position="20"/>
        <end position="202"/>
    </location>
</feature>
<dbReference type="EMBL" id="AMYD01003677">
    <property type="protein sequence ID" value="EQB45622.1"/>
    <property type="molecule type" value="Genomic_DNA"/>
</dbReference>
<keyword evidence="1" id="KW-0732">Signal</keyword>
<reference evidence="3" key="1">
    <citation type="journal article" date="2013" name="Mol. Plant Microbe Interact.">
        <title>Global aspects of pacC regulation of pathogenicity genes in Colletotrichum gloeosporioides as revealed by transcriptome analysis.</title>
        <authorList>
            <person name="Alkan N."/>
            <person name="Meng X."/>
            <person name="Friedlander G."/>
            <person name="Reuveni E."/>
            <person name="Sukno S."/>
            <person name="Sherman A."/>
            <person name="Thon M."/>
            <person name="Fluhr R."/>
            <person name="Prusky D."/>
        </authorList>
    </citation>
    <scope>NUCLEOTIDE SEQUENCE [LARGE SCALE GENOMIC DNA]</scope>
    <source>
        <strain evidence="3">Cg-14</strain>
    </source>
</reference>
<gene>
    <name evidence="2" type="ORF">CGLO_15479</name>
</gene>
<dbReference type="eggNOG" id="ENOG502RP9C">
    <property type="taxonomic scope" value="Eukaryota"/>
</dbReference>